<dbReference type="InterPro" id="IPR051824">
    <property type="entry name" value="LRR_Rcpt-Like_S/T_Kinase"/>
</dbReference>
<organism evidence="12 13">
    <name type="scientific">Tripterygium wilfordii</name>
    <name type="common">Thunder God vine</name>
    <dbReference type="NCBI Taxonomy" id="458696"/>
    <lineage>
        <taxon>Eukaryota</taxon>
        <taxon>Viridiplantae</taxon>
        <taxon>Streptophyta</taxon>
        <taxon>Embryophyta</taxon>
        <taxon>Tracheophyta</taxon>
        <taxon>Spermatophyta</taxon>
        <taxon>Magnoliopsida</taxon>
        <taxon>eudicotyledons</taxon>
        <taxon>Gunneridae</taxon>
        <taxon>Pentapetalae</taxon>
        <taxon>rosids</taxon>
        <taxon>fabids</taxon>
        <taxon>Celastrales</taxon>
        <taxon>Celastraceae</taxon>
        <taxon>Tripterygium</taxon>
    </lineage>
</organism>
<dbReference type="InterPro" id="IPR032675">
    <property type="entry name" value="LRR_dom_sf"/>
</dbReference>
<evidence type="ECO:0000256" key="3">
    <source>
        <dbReference type="ARBA" id="ARBA00022692"/>
    </source>
</evidence>
<keyword evidence="9" id="KW-0325">Glycoprotein</keyword>
<evidence type="ECO:0000256" key="10">
    <source>
        <dbReference type="SAM" id="SignalP"/>
    </source>
</evidence>
<dbReference type="Proteomes" id="UP000593562">
    <property type="component" value="Unassembled WGS sequence"/>
</dbReference>
<evidence type="ECO:0000256" key="4">
    <source>
        <dbReference type="ARBA" id="ARBA00022729"/>
    </source>
</evidence>
<dbReference type="FunFam" id="1.10.510.10:FF:000431">
    <property type="entry name" value="Putative inactive leucine-rich repeat receptor-like protein kinase"/>
    <property type="match status" value="1"/>
</dbReference>
<dbReference type="InterPro" id="IPR000719">
    <property type="entry name" value="Prot_kinase_dom"/>
</dbReference>
<keyword evidence="6" id="KW-1133">Transmembrane helix</keyword>
<dbReference type="AlphaFoldDB" id="A0A7J7C5F9"/>
<keyword evidence="8" id="KW-0675">Receptor</keyword>
<dbReference type="Pfam" id="PF07714">
    <property type="entry name" value="PK_Tyr_Ser-Thr"/>
    <property type="match status" value="1"/>
</dbReference>
<keyword evidence="7" id="KW-0472">Membrane</keyword>
<keyword evidence="13" id="KW-1185">Reference proteome</keyword>
<dbReference type="InterPro" id="IPR001245">
    <property type="entry name" value="Ser-Thr/Tyr_kinase_cat_dom"/>
</dbReference>
<dbReference type="FunFam" id="3.80.10.10:FF:000041">
    <property type="entry name" value="LRR receptor-like serine/threonine-protein kinase ERECTA"/>
    <property type="match status" value="1"/>
</dbReference>
<comment type="subcellular location">
    <subcellularLocation>
        <location evidence="1">Membrane</location>
        <topology evidence="1">Single-pass type I membrane protein</topology>
    </subcellularLocation>
</comment>
<evidence type="ECO:0000256" key="8">
    <source>
        <dbReference type="ARBA" id="ARBA00023170"/>
    </source>
</evidence>
<evidence type="ECO:0000256" key="7">
    <source>
        <dbReference type="ARBA" id="ARBA00023136"/>
    </source>
</evidence>
<dbReference type="PANTHER" id="PTHR48006:SF84">
    <property type="entry name" value="REPEAT TRANSMEMBRANE PROTEIN KINASE, PUTATIVE, EXPRESSED-RELATED"/>
    <property type="match status" value="1"/>
</dbReference>
<evidence type="ECO:0000256" key="2">
    <source>
        <dbReference type="ARBA" id="ARBA00022614"/>
    </source>
</evidence>
<sequence length="795" mass="87840">MAKQGHWLYHLLLLVLFINVQYSIQLQASQFSSILRIHQILNYSSPLTTDFCNTEPSPSLTLVCYQDDITQLHIGGTDKPPSLPEDASTEFFLDTIVSLSSLKVLSLVSLGLEGPLPSSIAQLSSLEILNVSSNHFTGPIPVQLSSLKNLQTLILDYNNFTGQVPAWLGSLSVLTVLSLKSNSVTGFLPNSIKSLENLRILALSGNQLFGAVPDLHNLTNLQVLDLEGNRFGPSFPSLPKKVLSLVLRNNKFQCGIPDELVSQYQLQRLDISLNEFVGPFSPSLLSLPSLNYLDIGGNKLTGMLLQNISCSTDLAFVNLSSNLLTGKLPTCLESTTSDRVVLYGGNCLSDEDQEQNPSRLCHNEALAVKILPHKQKQRNPHAKALLDSSTMGGILGGITMLGLVFLFIKKVYSKNSEKLPQARSIVENVFPVNEVKLLSDARYISDTMKLGASLPAYRAFSVEELKEATNNFDASSFMSEVSQSQLYRGKLPDETLVAIKCLKLRKKHILQSYTHHIEQISKLRHTHLASALGHCLEVCQDDSNFIRMYLICQFVPNGTLRDCIAAGLSNQKLNWKQRIGAAIGVAKGIQFLHTGIVPGVFSNNLKITDVSMDNDLRVKINGYSLTLLSENKESVRKEYYPCSILCPWNYSFNFIFSQLEIGIASPGPKRGMHVELRQKHQDRGDVYDLGVILLEIIVGRPIMSQNEVSIAKDLLRVSMGLDDKARRSIADPAVQKESSDESLKTMMDICLRCLSDEPSDRPSVEDVLWNLQYAAQVQDLSQGGSDSIVSSSQEL</sequence>
<dbReference type="Gene3D" id="3.30.200.20">
    <property type="entry name" value="Phosphorylase Kinase, domain 1"/>
    <property type="match status" value="1"/>
</dbReference>
<evidence type="ECO:0000259" key="11">
    <source>
        <dbReference type="PROSITE" id="PS50011"/>
    </source>
</evidence>
<keyword evidence="3" id="KW-0812">Transmembrane</keyword>
<accession>A0A7J7C5F9</accession>
<dbReference type="PROSITE" id="PS50011">
    <property type="entry name" value="PROTEIN_KINASE_DOM"/>
    <property type="match status" value="1"/>
</dbReference>
<dbReference type="Gene3D" id="3.80.10.10">
    <property type="entry name" value="Ribonuclease Inhibitor"/>
    <property type="match status" value="2"/>
</dbReference>
<dbReference type="InterPro" id="IPR055414">
    <property type="entry name" value="LRR_R13L4/SHOC2-like"/>
</dbReference>
<comment type="caution">
    <text evidence="12">The sequence shown here is derived from an EMBL/GenBank/DDBJ whole genome shotgun (WGS) entry which is preliminary data.</text>
</comment>
<dbReference type="GO" id="GO:0016020">
    <property type="term" value="C:membrane"/>
    <property type="evidence" value="ECO:0007669"/>
    <property type="project" value="UniProtKB-SubCell"/>
</dbReference>
<reference evidence="12 13" key="1">
    <citation type="journal article" date="2020" name="Nat. Commun.">
        <title>Genome of Tripterygium wilfordii and identification of cytochrome P450 involved in triptolide biosynthesis.</title>
        <authorList>
            <person name="Tu L."/>
            <person name="Su P."/>
            <person name="Zhang Z."/>
            <person name="Gao L."/>
            <person name="Wang J."/>
            <person name="Hu T."/>
            <person name="Zhou J."/>
            <person name="Zhang Y."/>
            <person name="Zhao Y."/>
            <person name="Liu Y."/>
            <person name="Song Y."/>
            <person name="Tong Y."/>
            <person name="Lu Y."/>
            <person name="Yang J."/>
            <person name="Xu C."/>
            <person name="Jia M."/>
            <person name="Peters R.J."/>
            <person name="Huang L."/>
            <person name="Gao W."/>
        </authorList>
    </citation>
    <scope>NUCLEOTIDE SEQUENCE [LARGE SCALE GENOMIC DNA]</scope>
    <source>
        <strain evidence="13">cv. XIE 37</strain>
        <tissue evidence="12">Leaf</tissue>
    </source>
</reference>
<evidence type="ECO:0000256" key="1">
    <source>
        <dbReference type="ARBA" id="ARBA00004479"/>
    </source>
</evidence>
<dbReference type="Pfam" id="PF23598">
    <property type="entry name" value="LRR_14"/>
    <property type="match status" value="1"/>
</dbReference>
<dbReference type="PANTHER" id="PTHR48006">
    <property type="entry name" value="LEUCINE-RICH REPEAT-CONTAINING PROTEIN DDB_G0281931-RELATED"/>
    <property type="match status" value="1"/>
</dbReference>
<protein>
    <recommendedName>
        <fullName evidence="11">Protein kinase domain-containing protein</fullName>
    </recommendedName>
</protein>
<keyword evidence="2" id="KW-0433">Leucine-rich repeat</keyword>
<feature type="domain" description="Protein kinase" evidence="11">
    <location>
        <begin position="472"/>
        <end position="774"/>
    </location>
</feature>
<evidence type="ECO:0000256" key="9">
    <source>
        <dbReference type="ARBA" id="ARBA00023180"/>
    </source>
</evidence>
<evidence type="ECO:0000256" key="6">
    <source>
        <dbReference type="ARBA" id="ARBA00022989"/>
    </source>
</evidence>
<dbReference type="SUPFAM" id="SSF56112">
    <property type="entry name" value="Protein kinase-like (PK-like)"/>
    <property type="match status" value="1"/>
</dbReference>
<dbReference type="GO" id="GO:0004674">
    <property type="term" value="F:protein serine/threonine kinase activity"/>
    <property type="evidence" value="ECO:0007669"/>
    <property type="project" value="UniProtKB-EC"/>
</dbReference>
<feature type="signal peptide" evidence="10">
    <location>
        <begin position="1"/>
        <end position="23"/>
    </location>
</feature>
<dbReference type="InterPro" id="IPR003591">
    <property type="entry name" value="Leu-rich_rpt_typical-subtyp"/>
</dbReference>
<proteinExistence type="predicted"/>
<dbReference type="EMBL" id="JAAARO010000021">
    <property type="protein sequence ID" value="KAF5729373.1"/>
    <property type="molecule type" value="Genomic_DNA"/>
</dbReference>
<dbReference type="SMART" id="SM00369">
    <property type="entry name" value="LRR_TYP"/>
    <property type="match status" value="5"/>
</dbReference>
<feature type="chain" id="PRO_5029822473" description="Protein kinase domain-containing protein" evidence="10">
    <location>
        <begin position="24"/>
        <end position="795"/>
    </location>
</feature>
<dbReference type="SUPFAM" id="SSF52058">
    <property type="entry name" value="L domain-like"/>
    <property type="match status" value="1"/>
</dbReference>
<name>A0A7J7C5F9_TRIWF</name>
<dbReference type="InterPro" id="IPR011009">
    <property type="entry name" value="Kinase-like_dom_sf"/>
</dbReference>
<dbReference type="InParanoid" id="A0A7J7C5F9"/>
<evidence type="ECO:0000313" key="12">
    <source>
        <dbReference type="EMBL" id="KAF5729373.1"/>
    </source>
</evidence>
<gene>
    <name evidence="12" type="ORF">HS088_TW21G01538</name>
</gene>
<dbReference type="GO" id="GO:0005524">
    <property type="term" value="F:ATP binding"/>
    <property type="evidence" value="ECO:0007669"/>
    <property type="project" value="InterPro"/>
</dbReference>
<evidence type="ECO:0000313" key="13">
    <source>
        <dbReference type="Proteomes" id="UP000593562"/>
    </source>
</evidence>
<keyword evidence="4 10" id="KW-0732">Signal</keyword>
<evidence type="ECO:0000256" key="5">
    <source>
        <dbReference type="ARBA" id="ARBA00022737"/>
    </source>
</evidence>
<keyword evidence="5" id="KW-0677">Repeat</keyword>
<dbReference type="Gene3D" id="1.10.510.10">
    <property type="entry name" value="Transferase(Phosphotransferase) domain 1"/>
    <property type="match status" value="1"/>
</dbReference>